<evidence type="ECO:0000313" key="3">
    <source>
        <dbReference type="EMBL" id="SHI09478.1"/>
    </source>
</evidence>
<dbReference type="InterPro" id="IPR006668">
    <property type="entry name" value="Mg_transptr_MgtE_intracell_dom"/>
</dbReference>
<dbReference type="Gene3D" id="3.10.580.10">
    <property type="entry name" value="CBS-domain"/>
    <property type="match status" value="1"/>
</dbReference>
<dbReference type="AlphaFoldDB" id="A0A1M5YCA6"/>
<feature type="domain" description="CBS" evidence="2">
    <location>
        <begin position="294"/>
        <end position="356"/>
    </location>
</feature>
<dbReference type="PROSITE" id="PS51371">
    <property type="entry name" value="CBS"/>
    <property type="match status" value="2"/>
</dbReference>
<dbReference type="OrthoDB" id="9790355at2"/>
<dbReference type="Proteomes" id="UP000183995">
    <property type="component" value="Unassembled WGS sequence"/>
</dbReference>
<dbReference type="InterPro" id="IPR000644">
    <property type="entry name" value="CBS_dom"/>
</dbReference>
<keyword evidence="1" id="KW-0129">CBS domain</keyword>
<dbReference type="InterPro" id="IPR027275">
    <property type="entry name" value="PRC-brl_dom"/>
</dbReference>
<dbReference type="InterPro" id="IPR006669">
    <property type="entry name" value="MgtE_transporter"/>
</dbReference>
<dbReference type="SMART" id="SM00924">
    <property type="entry name" value="MgtE_N"/>
    <property type="match status" value="1"/>
</dbReference>
<dbReference type="Pfam" id="PF00571">
    <property type="entry name" value="CBS"/>
    <property type="match status" value="2"/>
</dbReference>
<dbReference type="Gene3D" id="1.25.60.10">
    <property type="entry name" value="MgtE N-terminal domain-like"/>
    <property type="match status" value="1"/>
</dbReference>
<dbReference type="SUPFAM" id="SSF158791">
    <property type="entry name" value="MgtE N-terminal domain-like"/>
    <property type="match status" value="1"/>
</dbReference>
<evidence type="ECO:0000256" key="1">
    <source>
        <dbReference type="PROSITE-ProRule" id="PRU00703"/>
    </source>
</evidence>
<dbReference type="SUPFAM" id="SSF54631">
    <property type="entry name" value="CBS-domain pair"/>
    <property type="match status" value="1"/>
</dbReference>
<organism evidence="3 4">
    <name type="scientific">Sporobacter termitidis DSM 10068</name>
    <dbReference type="NCBI Taxonomy" id="1123282"/>
    <lineage>
        <taxon>Bacteria</taxon>
        <taxon>Bacillati</taxon>
        <taxon>Bacillota</taxon>
        <taxon>Clostridia</taxon>
        <taxon>Eubacteriales</taxon>
        <taxon>Oscillospiraceae</taxon>
        <taxon>Sporobacter</taxon>
    </lineage>
</organism>
<evidence type="ECO:0000313" key="4">
    <source>
        <dbReference type="Proteomes" id="UP000183995"/>
    </source>
</evidence>
<dbReference type="PANTHER" id="PTHR43773">
    <property type="entry name" value="MAGNESIUM TRANSPORTER MGTE"/>
    <property type="match status" value="1"/>
</dbReference>
<sequence length="416" mass="46450">MFRETTFYLSRVLGKKVFTDAGALLGILSDIAVSFEAAAPQVAALVLKSGGREVIADYVNFTVSEEKGQFIFRCPEPVAFPSLAENTLLLKKYVLDRQLVDVSGRKLVRVNDLRLAVMSTGTFLVAVDVGFEGLMRRLGAAKPLKSLLGLFGVKMPGKLILWHEVETVDIGHAGIKLSKPYSKLETLHVSDLADILEEMDIKMQAEVFSSLDDEKAADVLEELETETQLTVLESLSVEKAADLLEMMPADEVADILEEMAEERAEELLSEMESGASEEVRELMEYEDNEVGSIMTTDFIAYKISMTVSDVIEELRRLKPESSSIYYLYIVDESERLTATVSLRDLIVSAPATTLDEIMNTKMIYVYDTDDIESIGEIISKYNLLAVPVVDREMELLGMVVIDDIVYNLLRARRRKL</sequence>
<dbReference type="SMART" id="SM00116">
    <property type="entry name" value="CBS"/>
    <property type="match status" value="2"/>
</dbReference>
<feature type="domain" description="CBS" evidence="2">
    <location>
        <begin position="358"/>
        <end position="416"/>
    </location>
</feature>
<dbReference type="PANTHER" id="PTHR43773:SF1">
    <property type="entry name" value="MAGNESIUM TRANSPORTER MGTE"/>
    <property type="match status" value="1"/>
</dbReference>
<dbReference type="Pfam" id="PF03448">
    <property type="entry name" value="MgtE_N"/>
    <property type="match status" value="1"/>
</dbReference>
<dbReference type="GO" id="GO:0016020">
    <property type="term" value="C:membrane"/>
    <property type="evidence" value="ECO:0007669"/>
    <property type="project" value="InterPro"/>
</dbReference>
<dbReference type="CDD" id="cd04606">
    <property type="entry name" value="CBS_pair_Mg_transporter"/>
    <property type="match status" value="1"/>
</dbReference>
<dbReference type="EMBL" id="FQXV01000008">
    <property type="protein sequence ID" value="SHI09478.1"/>
    <property type="molecule type" value="Genomic_DNA"/>
</dbReference>
<proteinExistence type="predicted"/>
<dbReference type="Pfam" id="PF05239">
    <property type="entry name" value="PRC"/>
    <property type="match status" value="1"/>
</dbReference>
<gene>
    <name evidence="3" type="ORF">SAMN02745823_02353</name>
</gene>
<dbReference type="STRING" id="1123282.SAMN02745823_02353"/>
<dbReference type="GO" id="GO:0015095">
    <property type="term" value="F:magnesium ion transmembrane transporter activity"/>
    <property type="evidence" value="ECO:0007669"/>
    <property type="project" value="InterPro"/>
</dbReference>
<dbReference type="InterPro" id="IPR038076">
    <property type="entry name" value="MgtE_N_sf"/>
</dbReference>
<protein>
    <submittedName>
        <fullName evidence="3">PRC-barrel domain-containing protein</fullName>
    </submittedName>
</protein>
<reference evidence="3 4" key="1">
    <citation type="submission" date="2016-11" db="EMBL/GenBank/DDBJ databases">
        <authorList>
            <person name="Jaros S."/>
            <person name="Januszkiewicz K."/>
            <person name="Wedrychowicz H."/>
        </authorList>
    </citation>
    <scope>NUCLEOTIDE SEQUENCE [LARGE SCALE GENOMIC DNA]</scope>
    <source>
        <strain evidence="3 4">DSM 10068</strain>
    </source>
</reference>
<keyword evidence="4" id="KW-1185">Reference proteome</keyword>
<evidence type="ECO:0000259" key="2">
    <source>
        <dbReference type="PROSITE" id="PS51371"/>
    </source>
</evidence>
<dbReference type="InterPro" id="IPR046342">
    <property type="entry name" value="CBS_dom_sf"/>
</dbReference>
<dbReference type="RefSeq" id="WP_073079161.1">
    <property type="nucleotide sequence ID" value="NZ_FQXV01000008.1"/>
</dbReference>
<accession>A0A1M5YCA6</accession>
<name>A0A1M5YCA6_9FIRM</name>